<evidence type="ECO:0000313" key="3">
    <source>
        <dbReference type="EMBL" id="CUO47396.1"/>
    </source>
</evidence>
<gene>
    <name evidence="3" type="primary">ytpA_1</name>
    <name evidence="3" type="ORF">ERS852406_02066</name>
</gene>
<sequence length="318" mass="35761">MLDGLVVEPEEGVQRTALLQLSHGMSEYKERYLPFMEFMAEHGVVCVIHDHRGHGKSVKSEQDLGFMYGAGGAGLVEDLFQVTVWAKKEYPDLPFILMGHSMGSLVVRTYAKEHDRELDALIVCGSPSKNYLRPLGAAVGHAEAAVLGDEHRSNLLEAMSFGSFAARFADEKSRFAWCCSDPEVVREYEENPLCGFTFSDDAFFALNDLLKETYGFHGWHCTNRKLPVLFLSGGDDPCYVNVRRFKKSIDHMRLIGYRNVRGKLYPGMRHEILNEKEKYRVYGDVWKWLKKEKVVENVEGESTPPQTPDGALAGSGGV</sequence>
<name>A0A174FEY0_9FIRM</name>
<dbReference type="Pfam" id="PF12146">
    <property type="entry name" value="Hydrolase_4"/>
    <property type="match status" value="1"/>
</dbReference>
<protein>
    <submittedName>
        <fullName evidence="3">Phospholipase ytpA</fullName>
        <ecNumber evidence="3">3.1.1.-</ecNumber>
    </submittedName>
</protein>
<dbReference type="InterPro" id="IPR022742">
    <property type="entry name" value="Hydrolase_4"/>
</dbReference>
<dbReference type="EC" id="3.1.1.-" evidence="3"/>
<evidence type="ECO:0000259" key="2">
    <source>
        <dbReference type="Pfam" id="PF12146"/>
    </source>
</evidence>
<reference evidence="3 4" key="1">
    <citation type="submission" date="2015-09" db="EMBL/GenBank/DDBJ databases">
        <authorList>
            <consortium name="Pathogen Informatics"/>
        </authorList>
    </citation>
    <scope>NUCLEOTIDE SEQUENCE [LARGE SCALE GENOMIC DNA]</scope>
    <source>
        <strain evidence="3 4">2789STDY5608849</strain>
    </source>
</reference>
<keyword evidence="3" id="KW-0378">Hydrolase</keyword>
<feature type="region of interest" description="Disordered" evidence="1">
    <location>
        <begin position="297"/>
        <end position="318"/>
    </location>
</feature>
<dbReference type="InterPro" id="IPR029058">
    <property type="entry name" value="AB_hydrolase_fold"/>
</dbReference>
<dbReference type="InterPro" id="IPR051044">
    <property type="entry name" value="MAG_DAG_Lipase"/>
</dbReference>
<proteinExistence type="predicted"/>
<dbReference type="SUPFAM" id="SSF53474">
    <property type="entry name" value="alpha/beta-Hydrolases"/>
    <property type="match status" value="1"/>
</dbReference>
<dbReference type="GO" id="GO:0016787">
    <property type="term" value="F:hydrolase activity"/>
    <property type="evidence" value="ECO:0007669"/>
    <property type="project" value="UniProtKB-KW"/>
</dbReference>
<dbReference type="Proteomes" id="UP000095706">
    <property type="component" value="Unassembled WGS sequence"/>
</dbReference>
<feature type="domain" description="Serine aminopeptidase S33" evidence="2">
    <location>
        <begin position="16"/>
        <end position="277"/>
    </location>
</feature>
<dbReference type="Gene3D" id="3.40.50.1820">
    <property type="entry name" value="alpha/beta hydrolase"/>
    <property type="match status" value="1"/>
</dbReference>
<evidence type="ECO:0000313" key="4">
    <source>
        <dbReference type="Proteomes" id="UP000095706"/>
    </source>
</evidence>
<evidence type="ECO:0000256" key="1">
    <source>
        <dbReference type="SAM" id="MobiDB-lite"/>
    </source>
</evidence>
<dbReference type="AlphaFoldDB" id="A0A174FEY0"/>
<accession>A0A174FEY0</accession>
<dbReference type="EMBL" id="CYYV01000009">
    <property type="protein sequence ID" value="CUO47396.1"/>
    <property type="molecule type" value="Genomic_DNA"/>
</dbReference>
<dbReference type="PANTHER" id="PTHR11614">
    <property type="entry name" value="PHOSPHOLIPASE-RELATED"/>
    <property type="match status" value="1"/>
</dbReference>
<organism evidence="3 4">
    <name type="scientific">Fusicatenibacter saccharivorans</name>
    <dbReference type="NCBI Taxonomy" id="1150298"/>
    <lineage>
        <taxon>Bacteria</taxon>
        <taxon>Bacillati</taxon>
        <taxon>Bacillota</taxon>
        <taxon>Clostridia</taxon>
        <taxon>Lachnospirales</taxon>
        <taxon>Lachnospiraceae</taxon>
        <taxon>Fusicatenibacter</taxon>
    </lineage>
</organism>